<protein>
    <submittedName>
        <fullName evidence="2">Uncharacterized protein</fullName>
    </submittedName>
</protein>
<feature type="coiled-coil region" evidence="1">
    <location>
        <begin position="22"/>
        <end position="49"/>
    </location>
</feature>
<sequence length="133" mass="16273">MEQEKKKLNGMVKEFLTYDNQIAQTEKILKKYRDNLKVAKENREKLKKTIYNQMKILDTEELALGEIEGRIEFFISKKRDPLNKEWIQERCLKFFNGDKTQANNFYEFIYNPEHRNINEKRTIKRLRPRKKKN</sequence>
<accession>A0A382K750</accession>
<organism evidence="2">
    <name type="scientific">marine metagenome</name>
    <dbReference type="NCBI Taxonomy" id="408172"/>
    <lineage>
        <taxon>unclassified sequences</taxon>
        <taxon>metagenomes</taxon>
        <taxon>ecological metagenomes</taxon>
    </lineage>
</organism>
<dbReference type="InterPro" id="IPR043918">
    <property type="entry name" value="DUF5760"/>
</dbReference>
<evidence type="ECO:0000313" key="2">
    <source>
        <dbReference type="EMBL" id="SVC19515.1"/>
    </source>
</evidence>
<name>A0A382K750_9ZZZZ</name>
<gene>
    <name evidence="2" type="ORF">METZ01_LOCUS272369</name>
</gene>
<proteinExistence type="predicted"/>
<reference evidence="2" key="1">
    <citation type="submission" date="2018-05" db="EMBL/GenBank/DDBJ databases">
        <authorList>
            <person name="Lanie J.A."/>
            <person name="Ng W.-L."/>
            <person name="Kazmierczak K.M."/>
            <person name="Andrzejewski T.M."/>
            <person name="Davidsen T.M."/>
            <person name="Wayne K.J."/>
            <person name="Tettelin H."/>
            <person name="Glass J.I."/>
            <person name="Rusch D."/>
            <person name="Podicherti R."/>
            <person name="Tsui H.-C.T."/>
            <person name="Winkler M.E."/>
        </authorList>
    </citation>
    <scope>NUCLEOTIDE SEQUENCE</scope>
</reference>
<evidence type="ECO:0000256" key="1">
    <source>
        <dbReference type="SAM" id="Coils"/>
    </source>
</evidence>
<dbReference type="EMBL" id="UINC01078439">
    <property type="protein sequence ID" value="SVC19515.1"/>
    <property type="molecule type" value="Genomic_DNA"/>
</dbReference>
<dbReference type="Pfam" id="PF19064">
    <property type="entry name" value="DUF5760"/>
    <property type="match status" value="1"/>
</dbReference>
<dbReference type="AlphaFoldDB" id="A0A382K750"/>
<keyword evidence="1" id="KW-0175">Coiled coil</keyword>